<organism evidence="1 2">
    <name type="scientific">Skeletonema marinoi</name>
    <dbReference type="NCBI Taxonomy" id="267567"/>
    <lineage>
        <taxon>Eukaryota</taxon>
        <taxon>Sar</taxon>
        <taxon>Stramenopiles</taxon>
        <taxon>Ochrophyta</taxon>
        <taxon>Bacillariophyta</taxon>
        <taxon>Coscinodiscophyceae</taxon>
        <taxon>Thalassiosirophycidae</taxon>
        <taxon>Thalassiosirales</taxon>
        <taxon>Skeletonemataceae</taxon>
        <taxon>Skeletonema</taxon>
        <taxon>Skeletonema marinoi-dohrnii complex</taxon>
    </lineage>
</organism>
<evidence type="ECO:0000313" key="2">
    <source>
        <dbReference type="Proteomes" id="UP001224775"/>
    </source>
</evidence>
<dbReference type="EMBL" id="JATAAI010000034">
    <property type="protein sequence ID" value="KAK1735406.1"/>
    <property type="molecule type" value="Genomic_DNA"/>
</dbReference>
<proteinExistence type="predicted"/>
<name>A0AAD8XY24_9STRA</name>
<dbReference type="AlphaFoldDB" id="A0AAD8XY24"/>
<gene>
    <name evidence="1" type="ORF">QTG54_014020</name>
</gene>
<keyword evidence="2" id="KW-1185">Reference proteome</keyword>
<comment type="caution">
    <text evidence="1">The sequence shown here is derived from an EMBL/GenBank/DDBJ whole genome shotgun (WGS) entry which is preliminary data.</text>
</comment>
<dbReference type="Proteomes" id="UP001224775">
    <property type="component" value="Unassembled WGS sequence"/>
</dbReference>
<sequence length="280" mass="31297">MQGCLRLQSFNNNYYNFQSQIQIELTAIVLRLTQTGVDEISKRHLGQTTLLLFERGRLWVLYRNGPLFGYQDQIQNPLHFEVVGNDDNGGGAWDGSSWYGDGEVFAYVKASKSSPVIRHDRQGREEEGHTGVAVEAGANDHASSVGISKDAQVEYTRYKWLFGPTPIIWCWCELLWVLLTFTGRNIAKNPISNYSLHGHHYTHAFCTIARQQQQSNSSDGIGKDPFILKRISNEFLFRALSVPIGEKNASASNDGDIIQFASGLDVHGSDIDGKLVLSMV</sequence>
<evidence type="ECO:0000313" key="1">
    <source>
        <dbReference type="EMBL" id="KAK1735406.1"/>
    </source>
</evidence>
<accession>A0AAD8XY24</accession>
<protein>
    <submittedName>
        <fullName evidence="1">Uncharacterized protein</fullName>
    </submittedName>
</protein>
<reference evidence="1" key="1">
    <citation type="submission" date="2023-06" db="EMBL/GenBank/DDBJ databases">
        <title>Survivors Of The Sea: Transcriptome response of Skeletonema marinoi to long-term dormancy.</title>
        <authorList>
            <person name="Pinder M.I.M."/>
            <person name="Kourtchenko O."/>
            <person name="Robertson E.K."/>
            <person name="Larsson T."/>
            <person name="Maumus F."/>
            <person name="Osuna-Cruz C.M."/>
            <person name="Vancaester E."/>
            <person name="Stenow R."/>
            <person name="Vandepoele K."/>
            <person name="Ploug H."/>
            <person name="Bruchert V."/>
            <person name="Godhe A."/>
            <person name="Topel M."/>
        </authorList>
    </citation>
    <scope>NUCLEOTIDE SEQUENCE</scope>
    <source>
        <strain evidence="1">R05AC</strain>
    </source>
</reference>